<dbReference type="OrthoDB" id="6133115at2759"/>
<dbReference type="GO" id="GO:0003714">
    <property type="term" value="F:transcription corepressor activity"/>
    <property type="evidence" value="ECO:0007669"/>
    <property type="project" value="TreeGrafter"/>
</dbReference>
<dbReference type="InterPro" id="IPR052056">
    <property type="entry name" value="Mono-ARTD/PARP"/>
</dbReference>
<dbReference type="SUPFAM" id="SSF56399">
    <property type="entry name" value="ADP-ribosylation"/>
    <property type="match status" value="1"/>
</dbReference>
<evidence type="ECO:0000259" key="9">
    <source>
        <dbReference type="PROSITE" id="PS51154"/>
    </source>
</evidence>
<dbReference type="Pfam" id="PF00644">
    <property type="entry name" value="PARP"/>
    <property type="match status" value="1"/>
</dbReference>
<protein>
    <recommendedName>
        <fullName evidence="6">Poly [ADP-ribose] polymerase</fullName>
        <shortName evidence="6">PARP</shortName>
        <ecNumber evidence="6">2.4.2.-</ecNumber>
    </recommendedName>
</protein>
<feature type="domain" description="PARP catalytic" evidence="8">
    <location>
        <begin position="317"/>
        <end position="582"/>
    </location>
</feature>
<comment type="subcellular location">
    <subcellularLocation>
        <location evidence="1">Nucleus</location>
    </subcellularLocation>
</comment>
<name>A0A6J8A8S0_MYTCO</name>
<dbReference type="SMART" id="SM00506">
    <property type="entry name" value="A1pp"/>
    <property type="match status" value="1"/>
</dbReference>
<evidence type="ECO:0000313" key="10">
    <source>
        <dbReference type="EMBL" id="CAC5363952.1"/>
    </source>
</evidence>
<dbReference type="GO" id="GO:0010629">
    <property type="term" value="P:negative regulation of gene expression"/>
    <property type="evidence" value="ECO:0007669"/>
    <property type="project" value="TreeGrafter"/>
</dbReference>
<dbReference type="PROSITE" id="PS51059">
    <property type="entry name" value="PARP_CATALYTIC"/>
    <property type="match status" value="1"/>
</dbReference>
<dbReference type="EMBL" id="CACVKT020000928">
    <property type="protein sequence ID" value="CAC5363952.1"/>
    <property type="molecule type" value="Genomic_DNA"/>
</dbReference>
<dbReference type="InterPro" id="IPR012317">
    <property type="entry name" value="Poly(ADP-ribose)pol_cat_dom"/>
</dbReference>
<evidence type="ECO:0000259" key="8">
    <source>
        <dbReference type="PROSITE" id="PS51059"/>
    </source>
</evidence>
<keyword evidence="4 6" id="KW-0520">NAD</keyword>
<dbReference type="Proteomes" id="UP000507470">
    <property type="component" value="Unassembled WGS sequence"/>
</dbReference>
<keyword evidence="3 6" id="KW-0808">Transferase</keyword>
<keyword evidence="11" id="KW-1185">Reference proteome</keyword>
<feature type="domain" description="Macro" evidence="9">
    <location>
        <begin position="108"/>
        <end position="287"/>
    </location>
</feature>
<evidence type="ECO:0000256" key="6">
    <source>
        <dbReference type="RuleBase" id="RU362114"/>
    </source>
</evidence>
<dbReference type="PANTHER" id="PTHR14453:SF102">
    <property type="entry name" value="PROTEIN MONO-ADP-RIBOSYLTRANSFERASE PARP14-LIKE"/>
    <property type="match status" value="1"/>
</dbReference>
<organism evidence="10 11">
    <name type="scientific">Mytilus coruscus</name>
    <name type="common">Sea mussel</name>
    <dbReference type="NCBI Taxonomy" id="42192"/>
    <lineage>
        <taxon>Eukaryota</taxon>
        <taxon>Metazoa</taxon>
        <taxon>Spiralia</taxon>
        <taxon>Lophotrochozoa</taxon>
        <taxon>Mollusca</taxon>
        <taxon>Bivalvia</taxon>
        <taxon>Autobranchia</taxon>
        <taxon>Pteriomorphia</taxon>
        <taxon>Mytilida</taxon>
        <taxon>Mytiloidea</taxon>
        <taxon>Mytilidae</taxon>
        <taxon>Mytilinae</taxon>
        <taxon>Mytilus</taxon>
    </lineage>
</organism>
<dbReference type="GO" id="GO:1990404">
    <property type="term" value="F:NAD+-protein mono-ADP-ribosyltransferase activity"/>
    <property type="evidence" value="ECO:0007669"/>
    <property type="project" value="TreeGrafter"/>
</dbReference>
<accession>A0A6J8A8S0</accession>
<dbReference type="EC" id="2.4.2.-" evidence="6"/>
<gene>
    <name evidence="10" type="ORF">MCOR_5169</name>
</gene>
<dbReference type="PANTHER" id="PTHR14453">
    <property type="entry name" value="PARP/ZINC FINGER CCCH TYPE DOMAIN CONTAINING PROTEIN"/>
    <property type="match status" value="1"/>
</dbReference>
<reference evidence="10 11" key="1">
    <citation type="submission" date="2020-06" db="EMBL/GenBank/DDBJ databases">
        <authorList>
            <person name="Li R."/>
            <person name="Bekaert M."/>
        </authorList>
    </citation>
    <scope>NUCLEOTIDE SEQUENCE [LARGE SCALE GENOMIC DNA]</scope>
    <source>
        <strain evidence="11">wild</strain>
    </source>
</reference>
<evidence type="ECO:0000256" key="1">
    <source>
        <dbReference type="ARBA" id="ARBA00004123"/>
    </source>
</evidence>
<evidence type="ECO:0000256" key="3">
    <source>
        <dbReference type="ARBA" id="ARBA00022679"/>
    </source>
</evidence>
<dbReference type="GO" id="GO:0005737">
    <property type="term" value="C:cytoplasm"/>
    <property type="evidence" value="ECO:0007669"/>
    <property type="project" value="TreeGrafter"/>
</dbReference>
<dbReference type="SUPFAM" id="SSF52949">
    <property type="entry name" value="Macro domain-like"/>
    <property type="match status" value="1"/>
</dbReference>
<keyword evidence="5" id="KW-0539">Nucleus</keyword>
<evidence type="ECO:0000313" key="11">
    <source>
        <dbReference type="Proteomes" id="UP000507470"/>
    </source>
</evidence>
<feature type="region of interest" description="Disordered" evidence="7">
    <location>
        <begin position="53"/>
        <end position="106"/>
    </location>
</feature>
<dbReference type="InterPro" id="IPR043472">
    <property type="entry name" value="Macro_dom-like"/>
</dbReference>
<keyword evidence="2 6" id="KW-0328">Glycosyltransferase</keyword>
<sequence>MNRINCIRIGGSTPTRDLFADLNGRRAVNNGMWGNNMDHMDIRIARLLAQQNSPLGFDDDSSDSDDSDDNFQTDPAPIFIGGARGGMRPQRNPQATKSTQKAVPSKRRNFDVSIDIGNISLKVKSGNLAEQEADVIVNSVATDLDLTKGVGSSAIFAVGGQVIQQECDDNYSDGISFGDVAITSGGNLKCSKIYHVALPSWNNNEQEIQEILKKCFVLMGQSHVALKSVVIPPLGHGFLGFPDDVIARNMISTIVEFGKNPQIHHASVSIVCHRRQHVIFKALKTEVKRLTVQLHMDMYKGDLKTPSYWTNYDQTKTLREWNCHQISAKCWEQVQVSPEERSAIEKLVMDTWMKQFVGHGRDSRGLNALNYANIQILDVERIENPLLAERYFQCRATMFHKVGQLERTFTRLKDIPYAKNGGILTTKKAGKTLTREMCQMVNEHYLFHGTTVGRIDVIAAQGFDNRLTENAMFGPGVYAAESSTKSDQYADPRDQRDKRSPKKMILTRMLLGEIYVTDQPKSFQRPPCKTCKRDKCCDSSHNPRGQGFFDSVVVDGQWNFREFIVYNSSQCYPEYIITYKRK</sequence>
<dbReference type="Gene3D" id="3.90.228.10">
    <property type="match status" value="1"/>
</dbReference>
<dbReference type="Pfam" id="PF01661">
    <property type="entry name" value="Macro"/>
    <property type="match status" value="1"/>
</dbReference>
<dbReference type="GO" id="GO:0005634">
    <property type="term" value="C:nucleus"/>
    <property type="evidence" value="ECO:0007669"/>
    <property type="project" value="UniProtKB-SubCell"/>
</dbReference>
<dbReference type="GO" id="GO:0003950">
    <property type="term" value="F:NAD+ poly-ADP-ribosyltransferase activity"/>
    <property type="evidence" value="ECO:0007669"/>
    <property type="project" value="UniProtKB-UniRule"/>
</dbReference>
<dbReference type="Gene3D" id="3.40.220.10">
    <property type="entry name" value="Leucine Aminopeptidase, subunit E, domain 1"/>
    <property type="match status" value="1"/>
</dbReference>
<dbReference type="GO" id="GO:0070212">
    <property type="term" value="P:protein poly-ADP-ribosylation"/>
    <property type="evidence" value="ECO:0007669"/>
    <property type="project" value="TreeGrafter"/>
</dbReference>
<dbReference type="PROSITE" id="PS51154">
    <property type="entry name" value="MACRO"/>
    <property type="match status" value="1"/>
</dbReference>
<feature type="compositionally biased region" description="Acidic residues" evidence="7">
    <location>
        <begin position="57"/>
        <end position="71"/>
    </location>
</feature>
<proteinExistence type="predicted"/>
<dbReference type="AlphaFoldDB" id="A0A6J8A8S0"/>
<feature type="compositionally biased region" description="Polar residues" evidence="7">
    <location>
        <begin position="91"/>
        <end position="102"/>
    </location>
</feature>
<evidence type="ECO:0000256" key="7">
    <source>
        <dbReference type="SAM" id="MobiDB-lite"/>
    </source>
</evidence>
<evidence type="ECO:0000256" key="2">
    <source>
        <dbReference type="ARBA" id="ARBA00022676"/>
    </source>
</evidence>
<evidence type="ECO:0000256" key="5">
    <source>
        <dbReference type="ARBA" id="ARBA00023242"/>
    </source>
</evidence>
<evidence type="ECO:0000256" key="4">
    <source>
        <dbReference type="ARBA" id="ARBA00023027"/>
    </source>
</evidence>
<dbReference type="InterPro" id="IPR002589">
    <property type="entry name" value="Macro_dom"/>
</dbReference>